<reference evidence="4" key="1">
    <citation type="journal article" date="2020" name="Stud. Mycol.">
        <title>101 Dothideomycetes genomes: a test case for predicting lifestyles and emergence of pathogens.</title>
        <authorList>
            <person name="Haridas S."/>
            <person name="Albert R."/>
            <person name="Binder M."/>
            <person name="Bloem J."/>
            <person name="Labutti K."/>
            <person name="Salamov A."/>
            <person name="Andreopoulos B."/>
            <person name="Baker S."/>
            <person name="Barry K."/>
            <person name="Bills G."/>
            <person name="Bluhm B."/>
            <person name="Cannon C."/>
            <person name="Castanera R."/>
            <person name="Culley D."/>
            <person name="Daum C."/>
            <person name="Ezra D."/>
            <person name="Gonzalez J."/>
            <person name="Henrissat B."/>
            <person name="Kuo A."/>
            <person name="Liang C."/>
            <person name="Lipzen A."/>
            <person name="Lutzoni F."/>
            <person name="Magnuson J."/>
            <person name="Mondo S."/>
            <person name="Nolan M."/>
            <person name="Ohm R."/>
            <person name="Pangilinan J."/>
            <person name="Park H.-J."/>
            <person name="Ramirez L."/>
            <person name="Alfaro M."/>
            <person name="Sun H."/>
            <person name="Tritt A."/>
            <person name="Yoshinaga Y."/>
            <person name="Zwiers L.-H."/>
            <person name="Turgeon B."/>
            <person name="Goodwin S."/>
            <person name="Spatafora J."/>
            <person name="Crous P."/>
            <person name="Grigoriev I."/>
        </authorList>
    </citation>
    <scope>NUCLEOTIDE SEQUENCE</scope>
    <source>
        <strain evidence="4">CBS 130266</strain>
    </source>
</reference>
<evidence type="ECO:0000313" key="5">
    <source>
        <dbReference type="Proteomes" id="UP000800235"/>
    </source>
</evidence>
<organism evidence="4 5">
    <name type="scientific">Tothia fuscella</name>
    <dbReference type="NCBI Taxonomy" id="1048955"/>
    <lineage>
        <taxon>Eukaryota</taxon>
        <taxon>Fungi</taxon>
        <taxon>Dikarya</taxon>
        <taxon>Ascomycota</taxon>
        <taxon>Pezizomycotina</taxon>
        <taxon>Dothideomycetes</taxon>
        <taxon>Pleosporomycetidae</taxon>
        <taxon>Venturiales</taxon>
        <taxon>Cylindrosympodiaceae</taxon>
        <taxon>Tothia</taxon>
    </lineage>
</organism>
<keyword evidence="5" id="KW-1185">Reference proteome</keyword>
<dbReference type="Pfam" id="PF14040">
    <property type="entry name" value="DNase_NucA_NucB"/>
    <property type="match status" value="1"/>
</dbReference>
<dbReference type="Proteomes" id="UP000800235">
    <property type="component" value="Unassembled WGS sequence"/>
</dbReference>
<dbReference type="AlphaFoldDB" id="A0A9P4TTT3"/>
<evidence type="ECO:0000256" key="1">
    <source>
        <dbReference type="SAM" id="MobiDB-lite"/>
    </source>
</evidence>
<gene>
    <name evidence="4" type="ORF">EJ08DRAFT_25182</name>
</gene>
<evidence type="ECO:0000313" key="4">
    <source>
        <dbReference type="EMBL" id="KAF2420571.1"/>
    </source>
</evidence>
<evidence type="ECO:0000259" key="3">
    <source>
        <dbReference type="Pfam" id="PF14040"/>
    </source>
</evidence>
<evidence type="ECO:0000256" key="2">
    <source>
        <dbReference type="SAM" id="SignalP"/>
    </source>
</evidence>
<feature type="chain" id="PRO_5040321190" description="Deoxyribonuclease NucA/NucB domain-containing protein" evidence="2">
    <location>
        <begin position="20"/>
        <end position="590"/>
    </location>
</feature>
<dbReference type="OrthoDB" id="2748312at2759"/>
<comment type="caution">
    <text evidence="4">The sequence shown here is derived from an EMBL/GenBank/DDBJ whole genome shotgun (WGS) entry which is preliminary data.</text>
</comment>
<feature type="compositionally biased region" description="Low complexity" evidence="1">
    <location>
        <begin position="219"/>
        <end position="232"/>
    </location>
</feature>
<dbReference type="EMBL" id="MU007108">
    <property type="protein sequence ID" value="KAF2420571.1"/>
    <property type="molecule type" value="Genomic_DNA"/>
</dbReference>
<feature type="signal peptide" evidence="2">
    <location>
        <begin position="1"/>
        <end position="19"/>
    </location>
</feature>
<feature type="compositionally biased region" description="Pro residues" evidence="1">
    <location>
        <begin position="233"/>
        <end position="256"/>
    </location>
</feature>
<feature type="domain" description="Deoxyribonuclease NucA/NucB" evidence="3">
    <location>
        <begin position="360"/>
        <end position="407"/>
    </location>
</feature>
<keyword evidence="2" id="KW-0732">Signal</keyword>
<dbReference type="InterPro" id="IPR029476">
    <property type="entry name" value="DNase_NucA_NucB"/>
</dbReference>
<accession>A0A9P4TTT3</accession>
<name>A0A9P4TTT3_9PEZI</name>
<feature type="region of interest" description="Disordered" evidence="1">
    <location>
        <begin position="219"/>
        <end position="264"/>
    </location>
</feature>
<proteinExistence type="predicted"/>
<sequence length="590" mass="62715">MHLLAVAFVSSLLHQRVSGQQALGRTLTQEAFSIFDKDLVPSISSNLTSEFVVGEHERLFARQQQCANSGYVPCANQAGCCPAGDNCVAGGCCSAGKIKCGSNNCYDPTSEICCNTAGLVCYKSQTCVSGGCCPAGQQKCGTSKCYDPATQKCCEQNGQIWPCPASKSCCDVGACYEPSTEQCCVGGACLKTETCCKTQCCRAAAYCASNGVCSRISVTTTSSRPTPSASRPVPTPDPTPYEPKPAPAPVPAPKPPTQNTKQTITFNYDPNRKVVIKKGANAGKEFDGSPRAVLENMCKGIQKILGYISQEIELTRASEEQHKSNRATMCPEGWCADGVRDYIAKFHPQGVPPEAQEAITAASTMSCDEFPFARSVEGGDLATGTRICVPITENNWQGGSMGNYFKEFTDKAKKNPNSKFIAEGDKFTIKLTGWDCKTNMPKLEINTTAPAVKRRDAFAVTGLNVIGPEMYRSFDPDHPDVSMMTLPLGDLAAGSYSVNLTIVAGDLDLDLVDSNGGTYDTTISNGVVSFTLAEDVAAAGLVGTTTDENVEVVYHAAAVQSSPATPKKSVATSLQIDRWMIVTIGLLCLL</sequence>
<protein>
    <recommendedName>
        <fullName evidence="3">Deoxyribonuclease NucA/NucB domain-containing protein</fullName>
    </recommendedName>
</protein>